<dbReference type="Proteomes" id="UP000246352">
    <property type="component" value="Unassembled WGS sequence"/>
</dbReference>
<keyword evidence="4" id="KW-1185">Reference proteome</keyword>
<feature type="compositionally biased region" description="Low complexity" evidence="1">
    <location>
        <begin position="179"/>
        <end position="190"/>
    </location>
</feature>
<evidence type="ECO:0000313" key="3">
    <source>
        <dbReference type="EMBL" id="PWV98757.1"/>
    </source>
</evidence>
<sequence length="190" mass="20561">MPYLVVCRLNQIAEAAVRHGAREMISLLAENQTFHRPGVIDASRHLILGVNDIAEARDGLVAPAEIHVDRVIRFARDWDRQAPLLIHCWLGISRSPAAAAIAALAVEPDQDEMQLAERLRAASPFVTPNEKLIEIADHMLGRGGRLRRAIRAIGRGADAYEGDMVSVALSPTDPPPRLARPGGLPAAGPD</sequence>
<feature type="region of interest" description="Disordered" evidence="1">
    <location>
        <begin position="169"/>
        <end position="190"/>
    </location>
</feature>
<dbReference type="PROSITE" id="PS50056">
    <property type="entry name" value="TYR_PHOSPHATASE_2"/>
    <property type="match status" value="1"/>
</dbReference>
<dbReference type="InterPro" id="IPR016130">
    <property type="entry name" value="Tyr_Pase_AS"/>
</dbReference>
<dbReference type="Gene3D" id="3.90.190.10">
    <property type="entry name" value="Protein tyrosine phosphatase superfamily"/>
    <property type="match status" value="1"/>
</dbReference>
<dbReference type="InterPro" id="IPR029021">
    <property type="entry name" value="Prot-tyrosine_phosphatase-like"/>
</dbReference>
<comment type="caution">
    <text evidence="3">The sequence shown here is derived from an EMBL/GenBank/DDBJ whole genome shotgun (WGS) entry which is preliminary data.</text>
</comment>
<dbReference type="PROSITE" id="PS00383">
    <property type="entry name" value="TYR_PHOSPHATASE_1"/>
    <property type="match status" value="1"/>
</dbReference>
<evidence type="ECO:0000259" key="2">
    <source>
        <dbReference type="PROSITE" id="PS50056"/>
    </source>
</evidence>
<dbReference type="EMBL" id="QGTR01000004">
    <property type="protein sequence ID" value="PWV98757.1"/>
    <property type="molecule type" value="Genomic_DNA"/>
</dbReference>
<gene>
    <name evidence="3" type="ORF">DFR52_10446</name>
</gene>
<evidence type="ECO:0000256" key="1">
    <source>
        <dbReference type="SAM" id="MobiDB-lite"/>
    </source>
</evidence>
<reference evidence="3 4" key="1">
    <citation type="submission" date="2018-05" db="EMBL/GenBank/DDBJ databases">
        <title>Genomic Encyclopedia of Type Strains, Phase IV (KMG-IV): sequencing the most valuable type-strain genomes for metagenomic binning, comparative biology and taxonomic classification.</title>
        <authorList>
            <person name="Goeker M."/>
        </authorList>
    </citation>
    <scope>NUCLEOTIDE SEQUENCE [LARGE SCALE GENOMIC DNA]</scope>
    <source>
        <strain evidence="3 4">DSM 16791</strain>
    </source>
</reference>
<dbReference type="InterPro" id="IPR000387">
    <property type="entry name" value="Tyr_Pase_dom"/>
</dbReference>
<dbReference type="AlphaFoldDB" id="A0A317PHS8"/>
<dbReference type="RefSeq" id="WP_245415369.1">
    <property type="nucleotide sequence ID" value="NZ_QGTR01000004.1"/>
</dbReference>
<dbReference type="SUPFAM" id="SSF52799">
    <property type="entry name" value="(Phosphotyrosine protein) phosphatases II"/>
    <property type="match status" value="1"/>
</dbReference>
<accession>A0A317PHS8</accession>
<evidence type="ECO:0000313" key="4">
    <source>
        <dbReference type="Proteomes" id="UP000246352"/>
    </source>
</evidence>
<feature type="domain" description="Tyrosine specific protein phosphatases" evidence="2">
    <location>
        <begin position="69"/>
        <end position="134"/>
    </location>
</feature>
<protein>
    <recommendedName>
        <fullName evidence="2">Tyrosine specific protein phosphatases domain-containing protein</fullName>
    </recommendedName>
</protein>
<proteinExistence type="predicted"/>
<organism evidence="3 4">
    <name type="scientific">Hoeflea marina</name>
    <dbReference type="NCBI Taxonomy" id="274592"/>
    <lineage>
        <taxon>Bacteria</taxon>
        <taxon>Pseudomonadati</taxon>
        <taxon>Pseudomonadota</taxon>
        <taxon>Alphaproteobacteria</taxon>
        <taxon>Hyphomicrobiales</taxon>
        <taxon>Rhizobiaceae</taxon>
        <taxon>Hoeflea</taxon>
    </lineage>
</organism>
<name>A0A317PHS8_9HYPH</name>